<dbReference type="Gene3D" id="3.30.1360.40">
    <property type="match status" value="1"/>
</dbReference>
<dbReference type="Pfam" id="PF01765">
    <property type="entry name" value="RRF"/>
    <property type="match status" value="1"/>
</dbReference>
<comment type="caution">
    <text evidence="6">The sequence shown here is derived from an EMBL/GenBank/DDBJ whole genome shotgun (WGS) entry which is preliminary data.</text>
</comment>
<feature type="domain" description="Ribosome recycling factor" evidence="5">
    <location>
        <begin position="147"/>
        <end position="252"/>
    </location>
</feature>
<evidence type="ECO:0000256" key="4">
    <source>
        <dbReference type="ARBA" id="ARBA00033107"/>
    </source>
</evidence>
<dbReference type="OrthoDB" id="407355at2759"/>
<dbReference type="GO" id="GO:0005739">
    <property type="term" value="C:mitochondrion"/>
    <property type="evidence" value="ECO:0007669"/>
    <property type="project" value="TreeGrafter"/>
</dbReference>
<protein>
    <recommendedName>
        <fullName evidence="2">Ribosome-recycling factor, mitochondrial</fullName>
    </recommendedName>
    <alternativeName>
        <fullName evidence="4">Ribosome-releasing factor, mitochondrial</fullName>
    </alternativeName>
</protein>
<evidence type="ECO:0000313" key="7">
    <source>
        <dbReference type="Proteomes" id="UP000625711"/>
    </source>
</evidence>
<sequence length="255" mass="28854">MIFCRFITPLSRYAKSNNIRNITNSFSSIYFGIGESNHKNYYSNLGVTKKPFFENSYTSANSVRYYAKGKNKKKEKGKTKVEVNENQIGEYVNVESLKKQMVATISQLEEDFVKHLSLRSSAGAIESIQVNLDGNDHTLQELAQIAIPAALKAIAKSGMNLNPQQDGTTLFIPVPKVTKEHREQLSKNAKQLFIKCRDSVKDTQQKYIKQLKQKDKVSEDIVRNVEQQIIAIADTFVAEAESLLNRKQSELLGEK</sequence>
<dbReference type="AlphaFoldDB" id="A0A834HPW7"/>
<accession>A0A834HPW7</accession>
<reference evidence="6" key="1">
    <citation type="submission" date="2020-08" db="EMBL/GenBank/DDBJ databases">
        <title>Genome sequencing and assembly of the red palm weevil Rhynchophorus ferrugineus.</title>
        <authorList>
            <person name="Dias G.B."/>
            <person name="Bergman C.M."/>
            <person name="Manee M."/>
        </authorList>
    </citation>
    <scope>NUCLEOTIDE SEQUENCE</scope>
    <source>
        <strain evidence="6">AA-2017</strain>
        <tissue evidence="6">Whole larva</tissue>
    </source>
</reference>
<evidence type="ECO:0000256" key="2">
    <source>
        <dbReference type="ARBA" id="ARBA00020581"/>
    </source>
</evidence>
<evidence type="ECO:0000313" key="6">
    <source>
        <dbReference type="EMBL" id="KAF7264802.1"/>
    </source>
</evidence>
<dbReference type="Proteomes" id="UP000625711">
    <property type="component" value="Unassembled WGS sequence"/>
</dbReference>
<gene>
    <name evidence="6" type="ORF">GWI33_022343</name>
</gene>
<name>A0A834HPW7_RHYFE</name>
<evidence type="ECO:0000256" key="3">
    <source>
        <dbReference type="ARBA" id="ARBA00022917"/>
    </source>
</evidence>
<dbReference type="InterPro" id="IPR023584">
    <property type="entry name" value="Ribosome_recyc_fac_dom"/>
</dbReference>
<dbReference type="PANTHER" id="PTHR20982:SF3">
    <property type="entry name" value="MITOCHONDRIAL RIBOSOME RECYCLING FACTOR PSEUDO 1"/>
    <property type="match status" value="1"/>
</dbReference>
<dbReference type="SUPFAM" id="SSF55194">
    <property type="entry name" value="Ribosome recycling factor, RRF"/>
    <property type="match status" value="1"/>
</dbReference>
<dbReference type="GO" id="GO:0043023">
    <property type="term" value="F:ribosomal large subunit binding"/>
    <property type="evidence" value="ECO:0007669"/>
    <property type="project" value="TreeGrafter"/>
</dbReference>
<dbReference type="InterPro" id="IPR002661">
    <property type="entry name" value="Ribosome_recyc_fac"/>
</dbReference>
<proteinExistence type="inferred from homology"/>
<dbReference type="GO" id="GO:0006412">
    <property type="term" value="P:translation"/>
    <property type="evidence" value="ECO:0007669"/>
    <property type="project" value="UniProtKB-KW"/>
</dbReference>
<dbReference type="Gene3D" id="1.10.132.20">
    <property type="entry name" value="Ribosome-recycling factor"/>
    <property type="match status" value="1"/>
</dbReference>
<keyword evidence="3" id="KW-0648">Protein biosynthesis</keyword>
<dbReference type="PANTHER" id="PTHR20982">
    <property type="entry name" value="RIBOSOME RECYCLING FACTOR"/>
    <property type="match status" value="1"/>
</dbReference>
<organism evidence="6 7">
    <name type="scientific">Rhynchophorus ferrugineus</name>
    <name type="common">Red palm weevil</name>
    <name type="synonym">Curculio ferrugineus</name>
    <dbReference type="NCBI Taxonomy" id="354439"/>
    <lineage>
        <taxon>Eukaryota</taxon>
        <taxon>Metazoa</taxon>
        <taxon>Ecdysozoa</taxon>
        <taxon>Arthropoda</taxon>
        <taxon>Hexapoda</taxon>
        <taxon>Insecta</taxon>
        <taxon>Pterygota</taxon>
        <taxon>Neoptera</taxon>
        <taxon>Endopterygota</taxon>
        <taxon>Coleoptera</taxon>
        <taxon>Polyphaga</taxon>
        <taxon>Cucujiformia</taxon>
        <taxon>Curculionidae</taxon>
        <taxon>Dryophthorinae</taxon>
        <taxon>Rhynchophorus</taxon>
    </lineage>
</organism>
<evidence type="ECO:0000256" key="1">
    <source>
        <dbReference type="ARBA" id="ARBA00005912"/>
    </source>
</evidence>
<dbReference type="EMBL" id="JAACXV010015908">
    <property type="protein sequence ID" value="KAF7264802.1"/>
    <property type="molecule type" value="Genomic_DNA"/>
</dbReference>
<dbReference type="InterPro" id="IPR036191">
    <property type="entry name" value="RRF_sf"/>
</dbReference>
<evidence type="ECO:0000259" key="5">
    <source>
        <dbReference type="Pfam" id="PF01765"/>
    </source>
</evidence>
<comment type="similarity">
    <text evidence="1">Belongs to the RRF family.</text>
</comment>
<keyword evidence="7" id="KW-1185">Reference proteome</keyword>